<organism evidence="1 2">
    <name type="scientific">Cereibacter sphaeroides</name>
    <name type="common">Rhodobacter sphaeroides</name>
    <dbReference type="NCBI Taxonomy" id="1063"/>
    <lineage>
        <taxon>Bacteria</taxon>
        <taxon>Pseudomonadati</taxon>
        <taxon>Pseudomonadota</taxon>
        <taxon>Alphaproteobacteria</taxon>
        <taxon>Rhodobacterales</taxon>
        <taxon>Paracoccaceae</taxon>
        <taxon>Cereibacter</taxon>
    </lineage>
</organism>
<protein>
    <submittedName>
        <fullName evidence="1">Uncharacterized protein</fullName>
    </submittedName>
</protein>
<reference evidence="1 2" key="1">
    <citation type="submission" date="2017-08" db="EMBL/GenBank/DDBJ databases">
        <title>Infants hospitalized years apart are colonized by the same room-sourced microbial strains.</title>
        <authorList>
            <person name="Brooks B."/>
            <person name="Olm M.R."/>
            <person name="Firek B.A."/>
            <person name="Baker R."/>
            <person name="Thomas B.C."/>
            <person name="Morowitz M.J."/>
            <person name="Banfield J.F."/>
        </authorList>
    </citation>
    <scope>NUCLEOTIDE SEQUENCE [LARGE SCALE GENOMIC DNA]</scope>
    <source>
        <strain evidence="1">S2_003_000_R2_11</strain>
    </source>
</reference>
<evidence type="ECO:0000313" key="1">
    <source>
        <dbReference type="EMBL" id="PZQ99233.1"/>
    </source>
</evidence>
<accession>A0A2W5U714</accession>
<sequence>MSACNAREIDVDPDPLHGRLIEVDLPLGAVPVRARFLRAMCGTGREFVIPVDPSCQTVLGAQAWIKNVPEATFTYPEIRH</sequence>
<dbReference type="AlphaFoldDB" id="A0A2W5U714"/>
<name>A0A2W5U714_CERSP</name>
<gene>
    <name evidence="1" type="ORF">DI533_00560</name>
</gene>
<comment type="caution">
    <text evidence="1">The sequence shown here is derived from an EMBL/GenBank/DDBJ whole genome shotgun (WGS) entry which is preliminary data.</text>
</comment>
<dbReference type="Proteomes" id="UP000248975">
    <property type="component" value="Unassembled WGS sequence"/>
</dbReference>
<evidence type="ECO:0000313" key="2">
    <source>
        <dbReference type="Proteomes" id="UP000248975"/>
    </source>
</evidence>
<proteinExistence type="predicted"/>
<dbReference type="EMBL" id="QFQS01000001">
    <property type="protein sequence ID" value="PZQ99233.1"/>
    <property type="molecule type" value="Genomic_DNA"/>
</dbReference>